<feature type="region of interest" description="Disordered" evidence="7">
    <location>
        <begin position="14"/>
        <end position="38"/>
    </location>
</feature>
<evidence type="ECO:0008006" key="9">
    <source>
        <dbReference type="Google" id="ProtNLM"/>
    </source>
</evidence>
<gene>
    <name evidence="8" type="ORF">LRS1606.371</name>
</gene>
<evidence type="ECO:0000313" key="8">
    <source>
        <dbReference type="EMBL" id="AIU93805.1"/>
    </source>
</evidence>
<evidence type="ECO:0000256" key="7">
    <source>
        <dbReference type="SAM" id="MobiDB-lite"/>
    </source>
</evidence>
<dbReference type="GO" id="GO:0003962">
    <property type="term" value="F:cystathionine gamma-synthase activity"/>
    <property type="evidence" value="ECO:0007669"/>
    <property type="project" value="TreeGrafter"/>
</dbReference>
<reference evidence="8" key="1">
    <citation type="submission" date="2014-03" db="EMBL/GenBank/DDBJ databases">
        <authorList>
            <person name="Zhang G."/>
            <person name="Zhu L."/>
            <person name="Fang P."/>
        </authorList>
    </citation>
    <scope>NUCLEOTIDE SEQUENCE</scope>
    <source>
        <strain evidence="8">NS1</strain>
        <plasmid evidence="8">pNSL1</plasmid>
    </source>
</reference>
<dbReference type="Pfam" id="PF01053">
    <property type="entry name" value="Cys_Met_Meta_PP"/>
    <property type="match status" value="1"/>
</dbReference>
<dbReference type="PANTHER" id="PTHR11808:SF15">
    <property type="entry name" value="CYSTATHIONINE GAMMA-LYASE"/>
    <property type="match status" value="1"/>
</dbReference>
<dbReference type="GO" id="GO:0009086">
    <property type="term" value="P:methionine biosynthetic process"/>
    <property type="evidence" value="ECO:0007669"/>
    <property type="project" value="UniProtKB-KW"/>
</dbReference>
<geneLocation type="plasmid" evidence="8">
    <name>pNSL1</name>
</geneLocation>
<dbReference type="GO" id="GO:0019346">
    <property type="term" value="P:transsulfuration"/>
    <property type="evidence" value="ECO:0007669"/>
    <property type="project" value="InterPro"/>
</dbReference>
<comment type="similarity">
    <text evidence="2 6">Belongs to the trans-sulfuration enzymes family.</text>
</comment>
<dbReference type="SUPFAM" id="SSF53383">
    <property type="entry name" value="PLP-dependent transferases"/>
    <property type="match status" value="1"/>
</dbReference>
<dbReference type="PROSITE" id="PS00868">
    <property type="entry name" value="CYS_MET_METAB_PP"/>
    <property type="match status" value="1"/>
</dbReference>
<keyword evidence="3 5" id="KW-0663">Pyridoxal phosphate</keyword>
<keyword evidence="4" id="KW-0486">Methionine biosynthesis</keyword>
<dbReference type="InterPro" id="IPR015422">
    <property type="entry name" value="PyrdxlP-dep_Trfase_small"/>
</dbReference>
<dbReference type="PANTHER" id="PTHR11808">
    <property type="entry name" value="TRANS-SULFURATION ENZYME FAMILY MEMBER"/>
    <property type="match status" value="1"/>
</dbReference>
<keyword evidence="4" id="KW-0028">Amino-acid biosynthesis</keyword>
<comment type="cofactor">
    <cofactor evidence="1 6">
        <name>pyridoxal 5'-phosphate</name>
        <dbReference type="ChEBI" id="CHEBI:597326"/>
    </cofactor>
</comment>
<evidence type="ECO:0000256" key="1">
    <source>
        <dbReference type="ARBA" id="ARBA00001933"/>
    </source>
</evidence>
<dbReference type="AlphaFoldDB" id="A0A097SQL6"/>
<dbReference type="InterPro" id="IPR000277">
    <property type="entry name" value="Cys/Met-Metab_PyrdxlP-dep_enz"/>
</dbReference>
<feature type="modified residue" description="N6-(pyridoxal phosphate)lysine" evidence="5">
    <location>
        <position position="191"/>
    </location>
</feature>
<name>A0A097SQL6_9NOCA</name>
<keyword evidence="8" id="KW-0614">Plasmid</keyword>
<evidence type="ECO:0000256" key="5">
    <source>
        <dbReference type="PIRSR" id="PIRSR001434-2"/>
    </source>
</evidence>
<accession>A0A097SQL6</accession>
<evidence type="ECO:0000256" key="6">
    <source>
        <dbReference type="RuleBase" id="RU362118"/>
    </source>
</evidence>
<sequence>MNTPIVLASNFRSEKGGRLGAQPSDEEDAIDTGGTTGPRRYARTDGTESWRAFEAVLGRLEGGSAVAFSSGMAAVASVLETLRAGATVLLPRDVYMGTRHLLEEGQALGRWELREVELSDPDALHQQLPDADLLWIETPSNPLLEVYDVAAIAELTHQHGVLLAVDNTFATPLLQTPLKLGADFVVHSATKFIGGHSDLLMGVTVTADSQRHAALLRRRAFAGATPGALESFLALRGIRTMAVRFNAAQTSALELAHRLSEHPAVRKVYYPGLPGDPGHELANRQMLGYGAVLSFELKDAQTADAVCDNVRLIAFATSLGGVESTIERRAKHPGQEHVPPGLLRLSVGCEHIEDLWQDLIHALPD</sequence>
<dbReference type="GO" id="GO:0004123">
    <property type="term" value="F:cystathionine gamma-lyase activity"/>
    <property type="evidence" value="ECO:0007669"/>
    <property type="project" value="TreeGrafter"/>
</dbReference>
<evidence type="ECO:0000256" key="2">
    <source>
        <dbReference type="ARBA" id="ARBA00009077"/>
    </source>
</evidence>
<protein>
    <recommendedName>
        <fullName evidence="9">Cystathionine gamma-synthase</fullName>
    </recommendedName>
</protein>
<dbReference type="InterPro" id="IPR054542">
    <property type="entry name" value="Cys_met_metab_PP"/>
</dbReference>
<dbReference type="Gene3D" id="3.40.640.10">
    <property type="entry name" value="Type I PLP-dependent aspartate aminotransferase-like (Major domain)"/>
    <property type="match status" value="1"/>
</dbReference>
<dbReference type="EMBL" id="KJ605395">
    <property type="protein sequence ID" value="AIU93805.1"/>
    <property type="molecule type" value="Genomic_DNA"/>
</dbReference>
<dbReference type="GO" id="GO:0030170">
    <property type="term" value="F:pyridoxal phosphate binding"/>
    <property type="evidence" value="ECO:0007669"/>
    <property type="project" value="InterPro"/>
</dbReference>
<evidence type="ECO:0000256" key="3">
    <source>
        <dbReference type="ARBA" id="ARBA00022898"/>
    </source>
</evidence>
<dbReference type="Gene3D" id="3.90.1150.10">
    <property type="entry name" value="Aspartate Aminotransferase, domain 1"/>
    <property type="match status" value="1"/>
</dbReference>
<dbReference type="CDD" id="cd00614">
    <property type="entry name" value="CGS_like"/>
    <property type="match status" value="1"/>
</dbReference>
<proteinExistence type="inferred from homology"/>
<dbReference type="InterPro" id="IPR015424">
    <property type="entry name" value="PyrdxlP-dep_Trfase"/>
</dbReference>
<dbReference type="PIRSF" id="PIRSF001434">
    <property type="entry name" value="CGS"/>
    <property type="match status" value="1"/>
</dbReference>
<dbReference type="GO" id="GO:0005737">
    <property type="term" value="C:cytoplasm"/>
    <property type="evidence" value="ECO:0007669"/>
    <property type="project" value="TreeGrafter"/>
</dbReference>
<dbReference type="InterPro" id="IPR015421">
    <property type="entry name" value="PyrdxlP-dep_Trfase_major"/>
</dbReference>
<dbReference type="GO" id="GO:0019343">
    <property type="term" value="P:cysteine biosynthetic process via cystathionine"/>
    <property type="evidence" value="ECO:0007669"/>
    <property type="project" value="TreeGrafter"/>
</dbReference>
<organism evidence="8">
    <name type="scientific">Rhodococcus sp. NS1</name>
    <dbReference type="NCBI Taxonomy" id="402236"/>
    <lineage>
        <taxon>Bacteria</taxon>
        <taxon>Bacillati</taxon>
        <taxon>Actinomycetota</taxon>
        <taxon>Actinomycetes</taxon>
        <taxon>Mycobacteriales</taxon>
        <taxon>Nocardiaceae</taxon>
        <taxon>Rhodococcus</taxon>
    </lineage>
</organism>
<evidence type="ECO:0000256" key="4">
    <source>
        <dbReference type="ARBA" id="ARBA00023167"/>
    </source>
</evidence>